<reference evidence="2 3" key="1">
    <citation type="journal article" date="2014" name="Agronomy (Basel)">
        <title>A Draft Genome Sequence for Ensete ventricosum, the Drought-Tolerant Tree Against Hunger.</title>
        <authorList>
            <person name="Harrison J."/>
            <person name="Moore K.A."/>
            <person name="Paszkiewicz K."/>
            <person name="Jones T."/>
            <person name="Grant M."/>
            <person name="Ambacheew D."/>
            <person name="Muzemil S."/>
            <person name="Studholme D.J."/>
        </authorList>
    </citation>
    <scope>NUCLEOTIDE SEQUENCE [LARGE SCALE GENOMIC DNA]</scope>
</reference>
<sequence length="79" mass="8777">MLPLRFSNRWQRRVMGFDEEEEAREKAAEAAYEGLDAGSEGMKMRQSATDKVKGREAECCGSKDSNEVVEGSRDGSSDL</sequence>
<protein>
    <submittedName>
        <fullName evidence="2">Uncharacterized protein</fullName>
    </submittedName>
</protein>
<evidence type="ECO:0000313" key="3">
    <source>
        <dbReference type="Proteomes" id="UP000287651"/>
    </source>
</evidence>
<comment type="caution">
    <text evidence="2">The sequence shown here is derived from an EMBL/GenBank/DDBJ whole genome shotgun (WGS) entry which is preliminary data.</text>
</comment>
<feature type="compositionally biased region" description="Basic and acidic residues" evidence="1">
    <location>
        <begin position="64"/>
        <end position="79"/>
    </location>
</feature>
<proteinExistence type="predicted"/>
<accession>A0A426WXB8</accession>
<evidence type="ECO:0000313" key="2">
    <source>
        <dbReference type="EMBL" id="RRT31901.1"/>
    </source>
</evidence>
<evidence type="ECO:0000256" key="1">
    <source>
        <dbReference type="SAM" id="MobiDB-lite"/>
    </source>
</evidence>
<gene>
    <name evidence="2" type="ORF">B296_00058334</name>
</gene>
<feature type="compositionally biased region" description="Basic and acidic residues" evidence="1">
    <location>
        <begin position="48"/>
        <end position="58"/>
    </location>
</feature>
<dbReference type="AlphaFoldDB" id="A0A426WXB8"/>
<feature type="region of interest" description="Disordered" evidence="1">
    <location>
        <begin position="37"/>
        <end position="79"/>
    </location>
</feature>
<dbReference type="EMBL" id="AMZH03035040">
    <property type="protein sequence ID" value="RRT31901.1"/>
    <property type="molecule type" value="Genomic_DNA"/>
</dbReference>
<name>A0A426WXB8_ENSVE</name>
<dbReference type="Proteomes" id="UP000287651">
    <property type="component" value="Unassembled WGS sequence"/>
</dbReference>
<organism evidence="2 3">
    <name type="scientific">Ensete ventricosum</name>
    <name type="common">Abyssinian banana</name>
    <name type="synonym">Musa ensete</name>
    <dbReference type="NCBI Taxonomy" id="4639"/>
    <lineage>
        <taxon>Eukaryota</taxon>
        <taxon>Viridiplantae</taxon>
        <taxon>Streptophyta</taxon>
        <taxon>Embryophyta</taxon>
        <taxon>Tracheophyta</taxon>
        <taxon>Spermatophyta</taxon>
        <taxon>Magnoliopsida</taxon>
        <taxon>Liliopsida</taxon>
        <taxon>Zingiberales</taxon>
        <taxon>Musaceae</taxon>
        <taxon>Ensete</taxon>
    </lineage>
</organism>